<dbReference type="InterPro" id="IPR029787">
    <property type="entry name" value="Nucleotide_cyclase"/>
</dbReference>
<dbReference type="InterPro" id="IPR043128">
    <property type="entry name" value="Rev_trsase/Diguanyl_cyclase"/>
</dbReference>
<dbReference type="InterPro" id="IPR000160">
    <property type="entry name" value="GGDEF_dom"/>
</dbReference>
<sequence>MAFDPPTILTLTIAIAAAAALYLLIEWRSARDSALLYWAAGFATITVGCSLSLLRAYGYFVVGVWFANGLLIFAHWMFLLGVIRFVGGRPSRLWALLPVLWSLLLLLPESPESSKLYLIVNSLLVGLVSLRASALLRLEPDLATVGTRQLHYVLLVHGAFYMAKAATPLIPGTLIDLSIFRGVIIRVSLVEGVMAILLIALSMTGTVRYRRESLIKHLAESDPLTSLYNRRGFEVRARRSLANVTADNPAALLLIDIDHFKLANDLHGHAAGDFLLVTLSDLTRQILPEGALKTRLGGDEFAFLLSDTSAEQIQHVADELRARFSEVAAKAFNTPHPVTLSLGATLFSYPPKDLTTLLEQSDRALYEAKRNGRDRLEILVNA</sequence>
<proteinExistence type="predicted"/>
<accession>A0A2T0V8J3</accession>
<comment type="catalytic activity">
    <reaction evidence="3">
        <text>2 GTP = 3',3'-c-di-GMP + 2 diphosphate</text>
        <dbReference type="Rhea" id="RHEA:24898"/>
        <dbReference type="ChEBI" id="CHEBI:33019"/>
        <dbReference type="ChEBI" id="CHEBI:37565"/>
        <dbReference type="ChEBI" id="CHEBI:58805"/>
        <dbReference type="EC" id="2.7.7.65"/>
    </reaction>
</comment>
<dbReference type="SMART" id="SM00267">
    <property type="entry name" value="GGDEF"/>
    <property type="match status" value="1"/>
</dbReference>
<evidence type="ECO:0000313" key="6">
    <source>
        <dbReference type="EMBL" id="PRY66368.1"/>
    </source>
</evidence>
<evidence type="ECO:0000256" key="1">
    <source>
        <dbReference type="ARBA" id="ARBA00001946"/>
    </source>
</evidence>
<organism evidence="6 7">
    <name type="scientific">Vreelandella songnenensis</name>
    <dbReference type="NCBI Taxonomy" id="1176243"/>
    <lineage>
        <taxon>Bacteria</taxon>
        <taxon>Pseudomonadati</taxon>
        <taxon>Pseudomonadota</taxon>
        <taxon>Gammaproteobacteria</taxon>
        <taxon>Oceanospirillales</taxon>
        <taxon>Halomonadaceae</taxon>
        <taxon>Vreelandella</taxon>
    </lineage>
</organism>
<dbReference type="GO" id="GO:1902201">
    <property type="term" value="P:negative regulation of bacterial-type flagellum-dependent cell motility"/>
    <property type="evidence" value="ECO:0007669"/>
    <property type="project" value="TreeGrafter"/>
</dbReference>
<dbReference type="InterPro" id="IPR050469">
    <property type="entry name" value="Diguanylate_Cyclase"/>
</dbReference>
<feature type="transmembrane region" description="Helical" evidence="4">
    <location>
        <begin position="37"/>
        <end position="58"/>
    </location>
</feature>
<feature type="domain" description="GGDEF" evidence="5">
    <location>
        <begin position="248"/>
        <end position="381"/>
    </location>
</feature>
<comment type="caution">
    <text evidence="6">The sequence shown here is derived from an EMBL/GenBank/DDBJ whole genome shotgun (WGS) entry which is preliminary data.</text>
</comment>
<dbReference type="PANTHER" id="PTHR45138">
    <property type="entry name" value="REGULATORY COMPONENTS OF SENSORY TRANSDUCTION SYSTEM"/>
    <property type="match status" value="1"/>
</dbReference>
<dbReference type="PANTHER" id="PTHR45138:SF9">
    <property type="entry name" value="DIGUANYLATE CYCLASE DGCM-RELATED"/>
    <property type="match status" value="1"/>
</dbReference>
<dbReference type="CDD" id="cd01949">
    <property type="entry name" value="GGDEF"/>
    <property type="match status" value="1"/>
</dbReference>
<dbReference type="FunFam" id="3.30.70.270:FF:000001">
    <property type="entry name" value="Diguanylate cyclase domain protein"/>
    <property type="match status" value="1"/>
</dbReference>
<keyword evidence="4" id="KW-0812">Transmembrane</keyword>
<feature type="transmembrane region" description="Helical" evidence="4">
    <location>
        <begin position="6"/>
        <end position="25"/>
    </location>
</feature>
<protein>
    <recommendedName>
        <fullName evidence="2">diguanylate cyclase</fullName>
        <ecNumber evidence="2">2.7.7.65</ecNumber>
    </recommendedName>
</protein>
<keyword evidence="4" id="KW-0472">Membrane</keyword>
<dbReference type="SUPFAM" id="SSF55073">
    <property type="entry name" value="Nucleotide cyclase"/>
    <property type="match status" value="1"/>
</dbReference>
<dbReference type="PROSITE" id="PS50887">
    <property type="entry name" value="GGDEF"/>
    <property type="match status" value="1"/>
</dbReference>
<evidence type="ECO:0000256" key="3">
    <source>
        <dbReference type="ARBA" id="ARBA00034247"/>
    </source>
</evidence>
<dbReference type="EMBL" id="PVTK01000001">
    <property type="protein sequence ID" value="PRY66368.1"/>
    <property type="molecule type" value="Genomic_DNA"/>
</dbReference>
<evidence type="ECO:0000259" key="5">
    <source>
        <dbReference type="PROSITE" id="PS50887"/>
    </source>
</evidence>
<feature type="transmembrane region" description="Helical" evidence="4">
    <location>
        <begin position="183"/>
        <end position="201"/>
    </location>
</feature>
<dbReference type="Pfam" id="PF00990">
    <property type="entry name" value="GGDEF"/>
    <property type="match status" value="1"/>
</dbReference>
<dbReference type="OrthoDB" id="73375at2"/>
<evidence type="ECO:0000256" key="2">
    <source>
        <dbReference type="ARBA" id="ARBA00012528"/>
    </source>
</evidence>
<feature type="transmembrane region" description="Helical" evidence="4">
    <location>
        <begin position="150"/>
        <end position="171"/>
    </location>
</feature>
<gene>
    <name evidence="6" type="ORF">B0H98_101349</name>
</gene>
<dbReference type="NCBIfam" id="TIGR00254">
    <property type="entry name" value="GGDEF"/>
    <property type="match status" value="1"/>
</dbReference>
<feature type="transmembrane region" description="Helical" evidence="4">
    <location>
        <begin position="64"/>
        <end position="86"/>
    </location>
</feature>
<evidence type="ECO:0000313" key="7">
    <source>
        <dbReference type="Proteomes" id="UP000237647"/>
    </source>
</evidence>
<keyword evidence="7" id="KW-1185">Reference proteome</keyword>
<evidence type="ECO:0000256" key="4">
    <source>
        <dbReference type="SAM" id="Phobius"/>
    </source>
</evidence>
<name>A0A2T0V8J3_9GAMM</name>
<dbReference type="AlphaFoldDB" id="A0A2T0V8J3"/>
<dbReference type="GO" id="GO:0052621">
    <property type="term" value="F:diguanylate cyclase activity"/>
    <property type="evidence" value="ECO:0007669"/>
    <property type="project" value="UniProtKB-EC"/>
</dbReference>
<dbReference type="GO" id="GO:0043709">
    <property type="term" value="P:cell adhesion involved in single-species biofilm formation"/>
    <property type="evidence" value="ECO:0007669"/>
    <property type="project" value="TreeGrafter"/>
</dbReference>
<keyword evidence="4" id="KW-1133">Transmembrane helix</keyword>
<comment type="cofactor">
    <cofactor evidence="1">
        <name>Mg(2+)</name>
        <dbReference type="ChEBI" id="CHEBI:18420"/>
    </cofactor>
</comment>
<dbReference type="RefSeq" id="WP_106373342.1">
    <property type="nucleotide sequence ID" value="NZ_PVTK01000001.1"/>
</dbReference>
<dbReference type="Proteomes" id="UP000237647">
    <property type="component" value="Unassembled WGS sequence"/>
</dbReference>
<reference evidence="6 7" key="1">
    <citation type="submission" date="2018-03" db="EMBL/GenBank/DDBJ databases">
        <title>Genomic Encyclopedia of Type Strains, Phase III (KMG-III): the genomes of soil and plant-associated and newly described type strains.</title>
        <authorList>
            <person name="Whitman W."/>
        </authorList>
    </citation>
    <scope>NUCLEOTIDE SEQUENCE [LARGE SCALE GENOMIC DNA]</scope>
    <source>
        <strain evidence="6 7">CGMCC 1.12152</strain>
    </source>
</reference>
<dbReference type="EC" id="2.7.7.65" evidence="2"/>
<dbReference type="GO" id="GO:0005886">
    <property type="term" value="C:plasma membrane"/>
    <property type="evidence" value="ECO:0007669"/>
    <property type="project" value="TreeGrafter"/>
</dbReference>
<dbReference type="Gene3D" id="3.30.70.270">
    <property type="match status" value="1"/>
</dbReference>